<feature type="signal peptide" evidence="2">
    <location>
        <begin position="1"/>
        <end position="18"/>
    </location>
</feature>
<dbReference type="OrthoDB" id="978953at2"/>
<dbReference type="Proteomes" id="UP000198393">
    <property type="component" value="Unassembled WGS sequence"/>
</dbReference>
<evidence type="ECO:0000313" key="4">
    <source>
        <dbReference type="Proteomes" id="UP000198393"/>
    </source>
</evidence>
<sequence length="239" mass="26568">MKKIFFALMIVGATYVSAQSLEKAPGDSIPWELRKQSFIYNTAKMFNDPVVARTALYNLLAENPGNVALYDSLAIIYLQYNQNASAALVAQQALKINPQDQFAMEVAATGLDNLGAKDKALNHYEKLYLANGDINTLYKVSFLQFELGRYAESNTSLDIIIGNPKADERTVRFPTTDGRGQDIKLKIAAHRVKAMILEDKGDTEGAKAKYLEVLEMQPGFQLVQQQLRELTKPKTEGGE</sequence>
<dbReference type="SMART" id="SM00028">
    <property type="entry name" value="TPR"/>
    <property type="match status" value="2"/>
</dbReference>
<feature type="repeat" description="TPR" evidence="1">
    <location>
        <begin position="67"/>
        <end position="100"/>
    </location>
</feature>
<evidence type="ECO:0000313" key="3">
    <source>
        <dbReference type="EMBL" id="SNS69706.1"/>
    </source>
</evidence>
<accession>A0A239GK81</accession>
<keyword evidence="4" id="KW-1185">Reference proteome</keyword>
<keyword evidence="1" id="KW-0802">TPR repeat</keyword>
<protein>
    <submittedName>
        <fullName evidence="3">Uncharacterized protein</fullName>
    </submittedName>
</protein>
<feature type="chain" id="PRO_5012399019" evidence="2">
    <location>
        <begin position="19"/>
        <end position="239"/>
    </location>
</feature>
<dbReference type="Gene3D" id="1.25.40.10">
    <property type="entry name" value="Tetratricopeptide repeat domain"/>
    <property type="match status" value="1"/>
</dbReference>
<proteinExistence type="predicted"/>
<dbReference type="PROSITE" id="PS50005">
    <property type="entry name" value="TPR"/>
    <property type="match status" value="1"/>
</dbReference>
<dbReference type="RefSeq" id="WP_089355668.1">
    <property type="nucleotide sequence ID" value="NZ_FZPD01000002.1"/>
</dbReference>
<gene>
    <name evidence="3" type="ORF">SAMN05421640_0894</name>
</gene>
<organism evidence="3 4">
    <name type="scientific">Ekhidna lutea</name>
    <dbReference type="NCBI Taxonomy" id="447679"/>
    <lineage>
        <taxon>Bacteria</taxon>
        <taxon>Pseudomonadati</taxon>
        <taxon>Bacteroidota</taxon>
        <taxon>Cytophagia</taxon>
        <taxon>Cytophagales</taxon>
        <taxon>Reichenbachiellaceae</taxon>
        <taxon>Ekhidna</taxon>
    </lineage>
</organism>
<evidence type="ECO:0000256" key="1">
    <source>
        <dbReference type="PROSITE-ProRule" id="PRU00339"/>
    </source>
</evidence>
<dbReference type="EMBL" id="FZPD01000002">
    <property type="protein sequence ID" value="SNS69706.1"/>
    <property type="molecule type" value="Genomic_DNA"/>
</dbReference>
<dbReference type="AlphaFoldDB" id="A0A239GK81"/>
<dbReference type="InterPro" id="IPR011990">
    <property type="entry name" value="TPR-like_helical_dom_sf"/>
</dbReference>
<reference evidence="3 4" key="1">
    <citation type="submission" date="2017-06" db="EMBL/GenBank/DDBJ databases">
        <authorList>
            <person name="Kim H.J."/>
            <person name="Triplett B.A."/>
        </authorList>
    </citation>
    <scope>NUCLEOTIDE SEQUENCE [LARGE SCALE GENOMIC DNA]</scope>
    <source>
        <strain evidence="3 4">DSM 19307</strain>
    </source>
</reference>
<name>A0A239GK81_EKHLU</name>
<dbReference type="InterPro" id="IPR019734">
    <property type="entry name" value="TPR_rpt"/>
</dbReference>
<keyword evidence="2" id="KW-0732">Signal</keyword>
<dbReference type="SUPFAM" id="SSF48452">
    <property type="entry name" value="TPR-like"/>
    <property type="match status" value="1"/>
</dbReference>
<evidence type="ECO:0000256" key="2">
    <source>
        <dbReference type="SAM" id="SignalP"/>
    </source>
</evidence>